<comment type="caution">
    <text evidence="8">The sequence shown here is derived from an EMBL/GenBank/DDBJ whole genome shotgun (WGS) entry which is preliminary data.</text>
</comment>
<keyword evidence="5 6" id="KW-0472">Membrane</keyword>
<accession>A0ABS9EE67</accession>
<dbReference type="Proteomes" id="UP001179363">
    <property type="component" value="Unassembled WGS sequence"/>
</dbReference>
<dbReference type="Pfam" id="PF00884">
    <property type="entry name" value="Sulfatase"/>
    <property type="match status" value="1"/>
</dbReference>
<dbReference type="RefSeq" id="WP_236133312.1">
    <property type="nucleotide sequence ID" value="NZ_JAKGTH010000007.1"/>
</dbReference>
<dbReference type="Gene3D" id="3.40.720.10">
    <property type="entry name" value="Alkaline Phosphatase, subunit A"/>
    <property type="match status" value="1"/>
</dbReference>
<protein>
    <submittedName>
        <fullName evidence="8">Sulfatase-like hydrolase/transferase</fullName>
    </submittedName>
</protein>
<name>A0ABS9EE67_9FLAO</name>
<sequence>MTNHETPNYLTFSQKLRAATTSFAGIAIVWLVLILLFSLLEIGLSGYTHGLPSGFFTLTIWSWFSDILFWWKWLFLLFIIYIPLYILSSVIAKVAFKSFIVFFFIVQIGLINYFNTALVLLGADIFGYSLQEIQQTVGASGGVSLMSVLVFSILIALTVLILKFLPKKLNLSIYTSAILPSISFLIFIFGISPSLRLGSLQSDFANNLVVNKSDHFYQASYNHYFPEIYETDIYADSYIGNYGANNTNTIAFEYVDETNYPFLHKEVTGDVLTPFLNQAETPPNIVIILVEGLGRAFTNEGAYLGNFTPFLDTLSAESLYWKNFLSQGGRTFAVLPSLLGSLPFAQNGFLGMGQEMPQQLSLLNILQKNGYHTSYYYGGDASFDNMALYLKNNNINELNDGGAFPQGYKKLPANNGFTWGYGDKEMYRYYMASRPVNKKPQLSVLLTVASHSPFLIDDAPKYAAKFEERMSVLGFSEEKKDAYRKYQNIYSSILYTDDALKGFFDDYKKRADFNNTIFVITGDHRIPEIPMSTKIDRYHVPLIVYSPLLKRTAEIASISTHFDIAPSLISYLKNNYDIKSPELTTWMGQGLDTTTAFQNLHHAPLMQTKTDMIDFISGEYHLNGDALFKITEGMGEEPLQDEDKKNQLLSEFNKFKIRNSQFIKEKKMIPDSLFTSYTLQK</sequence>
<keyword evidence="4 6" id="KW-1133">Transmembrane helix</keyword>
<keyword evidence="2" id="KW-1003">Cell membrane</keyword>
<feature type="transmembrane region" description="Helical" evidence="6">
    <location>
        <begin position="99"/>
        <end position="123"/>
    </location>
</feature>
<dbReference type="PANTHER" id="PTHR47371:SF3">
    <property type="entry name" value="PHOSPHOGLYCEROL TRANSFERASE I"/>
    <property type="match status" value="1"/>
</dbReference>
<keyword evidence="9" id="KW-1185">Reference proteome</keyword>
<dbReference type="EMBL" id="JAKGTH010000007">
    <property type="protein sequence ID" value="MCF4101162.1"/>
    <property type="molecule type" value="Genomic_DNA"/>
</dbReference>
<evidence type="ECO:0000259" key="7">
    <source>
        <dbReference type="Pfam" id="PF00884"/>
    </source>
</evidence>
<feature type="domain" description="Sulfatase N-terminal" evidence="7">
    <location>
        <begin position="283"/>
        <end position="571"/>
    </location>
</feature>
<evidence type="ECO:0000313" key="8">
    <source>
        <dbReference type="EMBL" id="MCF4101162.1"/>
    </source>
</evidence>
<evidence type="ECO:0000313" key="9">
    <source>
        <dbReference type="Proteomes" id="UP001179363"/>
    </source>
</evidence>
<feature type="transmembrane region" description="Helical" evidence="6">
    <location>
        <begin position="171"/>
        <end position="191"/>
    </location>
</feature>
<organism evidence="8 9">
    <name type="scientific">Gillisia lutea</name>
    <dbReference type="NCBI Taxonomy" id="2909668"/>
    <lineage>
        <taxon>Bacteria</taxon>
        <taxon>Pseudomonadati</taxon>
        <taxon>Bacteroidota</taxon>
        <taxon>Flavobacteriia</taxon>
        <taxon>Flavobacteriales</taxon>
        <taxon>Flavobacteriaceae</taxon>
        <taxon>Gillisia</taxon>
    </lineage>
</organism>
<feature type="transmembrane region" description="Helical" evidence="6">
    <location>
        <begin position="20"/>
        <end position="40"/>
    </location>
</feature>
<dbReference type="InterPro" id="IPR000917">
    <property type="entry name" value="Sulfatase_N"/>
</dbReference>
<evidence type="ECO:0000256" key="2">
    <source>
        <dbReference type="ARBA" id="ARBA00022475"/>
    </source>
</evidence>
<evidence type="ECO:0000256" key="1">
    <source>
        <dbReference type="ARBA" id="ARBA00004651"/>
    </source>
</evidence>
<feature type="transmembrane region" description="Helical" evidence="6">
    <location>
        <begin position="70"/>
        <end position="87"/>
    </location>
</feature>
<dbReference type="SUPFAM" id="SSF53649">
    <property type="entry name" value="Alkaline phosphatase-like"/>
    <property type="match status" value="1"/>
</dbReference>
<comment type="subcellular location">
    <subcellularLocation>
        <location evidence="1">Cell membrane</location>
        <topology evidence="1">Multi-pass membrane protein</topology>
    </subcellularLocation>
</comment>
<evidence type="ECO:0000256" key="4">
    <source>
        <dbReference type="ARBA" id="ARBA00022989"/>
    </source>
</evidence>
<evidence type="ECO:0000256" key="6">
    <source>
        <dbReference type="SAM" id="Phobius"/>
    </source>
</evidence>
<evidence type="ECO:0000256" key="5">
    <source>
        <dbReference type="ARBA" id="ARBA00023136"/>
    </source>
</evidence>
<feature type="transmembrane region" description="Helical" evidence="6">
    <location>
        <begin position="143"/>
        <end position="164"/>
    </location>
</feature>
<keyword evidence="3 6" id="KW-0812">Transmembrane</keyword>
<dbReference type="InterPro" id="IPR050448">
    <property type="entry name" value="OpgB/LTA_synthase_biosynth"/>
</dbReference>
<gene>
    <name evidence="8" type="ORF">L1I30_05755</name>
</gene>
<evidence type="ECO:0000256" key="3">
    <source>
        <dbReference type="ARBA" id="ARBA00022692"/>
    </source>
</evidence>
<reference evidence="8" key="1">
    <citation type="submission" date="2022-01" db="EMBL/GenBank/DDBJ databases">
        <title>Gillisia lutea sp. nov., isolated from marine plastic residues from the Malvarosa beach (Valencia, Spain).</title>
        <authorList>
            <person name="Vidal-Verdu A."/>
            <person name="Molina-Menor E."/>
            <person name="Satari L."/>
            <person name="Pascual J."/>
            <person name="Pereto J."/>
            <person name="Porcar M."/>
        </authorList>
    </citation>
    <scope>NUCLEOTIDE SEQUENCE</scope>
    <source>
        <strain evidence="8">M10.2A</strain>
    </source>
</reference>
<dbReference type="PANTHER" id="PTHR47371">
    <property type="entry name" value="LIPOTEICHOIC ACID SYNTHASE"/>
    <property type="match status" value="1"/>
</dbReference>
<dbReference type="InterPro" id="IPR017850">
    <property type="entry name" value="Alkaline_phosphatase_core_sf"/>
</dbReference>
<dbReference type="CDD" id="cd16015">
    <property type="entry name" value="LTA_synthase"/>
    <property type="match status" value="1"/>
</dbReference>
<proteinExistence type="predicted"/>